<keyword evidence="6" id="KW-1185">Reference proteome</keyword>
<dbReference type="AlphaFoldDB" id="A0A813LDD3"/>
<feature type="compositionally biased region" description="Pro residues" evidence="1">
    <location>
        <begin position="142"/>
        <end position="155"/>
    </location>
</feature>
<evidence type="ECO:0000256" key="1">
    <source>
        <dbReference type="SAM" id="MobiDB-lite"/>
    </source>
</evidence>
<reference evidence="4" key="1">
    <citation type="submission" date="2021-02" db="EMBL/GenBank/DDBJ databases">
        <authorList>
            <person name="Dougan E. K."/>
            <person name="Rhodes N."/>
            <person name="Thang M."/>
            <person name="Chan C."/>
        </authorList>
    </citation>
    <scope>NUCLEOTIDE SEQUENCE</scope>
</reference>
<evidence type="ECO:0000256" key="2">
    <source>
        <dbReference type="SAM" id="Phobius"/>
    </source>
</evidence>
<accession>A0A813LDD3</accession>
<keyword evidence="2" id="KW-0472">Membrane</keyword>
<evidence type="ECO:0000313" key="3">
    <source>
        <dbReference type="EMBL" id="CAE8590042.1"/>
    </source>
</evidence>
<comment type="caution">
    <text evidence="4">The sequence shown here is derived from an EMBL/GenBank/DDBJ whole genome shotgun (WGS) entry which is preliminary data.</text>
</comment>
<feature type="region of interest" description="Disordered" evidence="1">
    <location>
        <begin position="139"/>
        <end position="181"/>
    </location>
</feature>
<dbReference type="EMBL" id="CAJNNV010004036">
    <property type="protein sequence ID" value="CAE8590042.1"/>
    <property type="molecule type" value="Genomic_DNA"/>
</dbReference>
<keyword evidence="2" id="KW-0812">Transmembrane</keyword>
<dbReference type="EMBL" id="CAJNNW010034957">
    <property type="protein sequence ID" value="CAE8724834.1"/>
    <property type="molecule type" value="Genomic_DNA"/>
</dbReference>
<proteinExistence type="predicted"/>
<dbReference type="Proteomes" id="UP000654075">
    <property type="component" value="Unassembled WGS sequence"/>
</dbReference>
<feature type="transmembrane region" description="Helical" evidence="2">
    <location>
        <begin position="81"/>
        <end position="109"/>
    </location>
</feature>
<organism evidence="4 5">
    <name type="scientific">Polarella glacialis</name>
    <name type="common">Dinoflagellate</name>
    <dbReference type="NCBI Taxonomy" id="89957"/>
    <lineage>
        <taxon>Eukaryota</taxon>
        <taxon>Sar</taxon>
        <taxon>Alveolata</taxon>
        <taxon>Dinophyceae</taxon>
        <taxon>Suessiales</taxon>
        <taxon>Suessiaceae</taxon>
        <taxon>Polarella</taxon>
    </lineage>
</organism>
<feature type="compositionally biased region" description="Low complexity" evidence="1">
    <location>
        <begin position="172"/>
        <end position="181"/>
    </location>
</feature>
<evidence type="ECO:0000313" key="6">
    <source>
        <dbReference type="Proteomes" id="UP000654075"/>
    </source>
</evidence>
<feature type="transmembrane region" description="Helical" evidence="2">
    <location>
        <begin position="21"/>
        <end position="45"/>
    </location>
</feature>
<evidence type="ECO:0000313" key="4">
    <source>
        <dbReference type="EMBL" id="CAE8724834.1"/>
    </source>
</evidence>
<name>A0A813LDD3_POLGL</name>
<feature type="transmembrane region" description="Helical" evidence="2">
    <location>
        <begin position="51"/>
        <end position="69"/>
    </location>
</feature>
<protein>
    <submittedName>
        <fullName evidence="4">Uncharacterized protein</fullName>
    </submittedName>
</protein>
<sequence length="181" mass="18981">MRELAICEAAIARLELVADSAAATLALALAAVLALLSFSLASGIISLHALLLSPAAILATLGCLSEALVPPKLLLSDRVNPVLRAVCAFVGVIFPLLLCCCLLLCWLLLLGYRLLGDYGLLCFIFRRLDDFSSSFSLGPPLQRAPPPPQLAPLPPSQSSSVFSSGPPPLLPLPRQQASSPS</sequence>
<gene>
    <name evidence="3" type="ORF">PGLA1383_LOCUS8769</name>
    <name evidence="4" type="ORF">PGLA2088_LOCUS43863</name>
</gene>
<evidence type="ECO:0000313" key="5">
    <source>
        <dbReference type="Proteomes" id="UP000626109"/>
    </source>
</evidence>
<dbReference type="Proteomes" id="UP000626109">
    <property type="component" value="Unassembled WGS sequence"/>
</dbReference>
<keyword evidence="2" id="KW-1133">Transmembrane helix</keyword>